<dbReference type="AlphaFoldDB" id="A0A918CV93"/>
<dbReference type="Gene3D" id="2.40.400.10">
    <property type="entry name" value="Acetoacetate decarboxylase-like"/>
    <property type="match status" value="1"/>
</dbReference>
<organism evidence="1 2">
    <name type="scientific">Streptomyces fuscichromogenes</name>
    <dbReference type="NCBI Taxonomy" id="1324013"/>
    <lineage>
        <taxon>Bacteria</taxon>
        <taxon>Bacillati</taxon>
        <taxon>Actinomycetota</taxon>
        <taxon>Actinomycetes</taxon>
        <taxon>Kitasatosporales</taxon>
        <taxon>Streptomycetaceae</taxon>
        <taxon>Streptomyces</taxon>
    </lineage>
</organism>
<dbReference type="Gene3D" id="1.25.40.20">
    <property type="entry name" value="Ankyrin repeat-containing domain"/>
    <property type="match status" value="1"/>
</dbReference>
<accession>A0A918CV93</accession>
<dbReference type="InterPro" id="IPR036770">
    <property type="entry name" value="Ankyrin_rpt-contain_sf"/>
</dbReference>
<dbReference type="SUPFAM" id="SSF48403">
    <property type="entry name" value="Ankyrin repeat"/>
    <property type="match status" value="1"/>
</dbReference>
<evidence type="ECO:0000313" key="2">
    <source>
        <dbReference type="Proteomes" id="UP000653411"/>
    </source>
</evidence>
<name>A0A918CV93_9ACTN</name>
<dbReference type="InterPro" id="IPR023375">
    <property type="entry name" value="ADC_dom_sf"/>
</dbReference>
<protein>
    <recommendedName>
        <fullName evidence="3">Ankyrin repeat domain-containing protein</fullName>
    </recommendedName>
</protein>
<evidence type="ECO:0000313" key="1">
    <source>
        <dbReference type="EMBL" id="GGN33744.1"/>
    </source>
</evidence>
<gene>
    <name evidence="1" type="ORF">GCM10011578_073790</name>
</gene>
<evidence type="ECO:0008006" key="3">
    <source>
        <dbReference type="Google" id="ProtNLM"/>
    </source>
</evidence>
<dbReference type="EMBL" id="BMML01000022">
    <property type="protein sequence ID" value="GGN33744.1"/>
    <property type="molecule type" value="Genomic_DNA"/>
</dbReference>
<keyword evidence="2" id="KW-1185">Reference proteome</keyword>
<dbReference type="SUPFAM" id="SSF160104">
    <property type="entry name" value="Acetoacetate decarboxylase-like"/>
    <property type="match status" value="1"/>
</dbReference>
<reference evidence="1" key="1">
    <citation type="journal article" date="2014" name="Int. J. Syst. Evol. Microbiol.">
        <title>Complete genome sequence of Corynebacterium casei LMG S-19264T (=DSM 44701T), isolated from a smear-ripened cheese.</title>
        <authorList>
            <consortium name="US DOE Joint Genome Institute (JGI-PGF)"/>
            <person name="Walter F."/>
            <person name="Albersmeier A."/>
            <person name="Kalinowski J."/>
            <person name="Ruckert C."/>
        </authorList>
    </citation>
    <scope>NUCLEOTIDE SEQUENCE</scope>
    <source>
        <strain evidence="1">CGMCC 4.7110</strain>
    </source>
</reference>
<dbReference type="GO" id="GO:0016829">
    <property type="term" value="F:lyase activity"/>
    <property type="evidence" value="ECO:0007669"/>
    <property type="project" value="InterPro"/>
</dbReference>
<dbReference type="Proteomes" id="UP000653411">
    <property type="component" value="Unassembled WGS sequence"/>
</dbReference>
<dbReference type="Pfam" id="PF06314">
    <property type="entry name" value="ADC"/>
    <property type="match status" value="1"/>
</dbReference>
<sequence>MHQGYTVPLSPRGVANLATKPPWHYAGVVVGAEFWTDPAAAAATLPEGLTPDPYSAGHGTVLFIDWQFSGSRDEYLDAARSQYREFFVLPDACWQDRPVSWCPYIYVDNDHAVAGLVRQRLNAAMGNTWTPAHQAVEDEDAQSLAQLLAMGADPDEVCDNMTLLTHAIDMEGDGALQSGSSLTVHTTAVLLAFGADPQLPDPDGQTPMDLALHYDHDLAVKLLQRHISE</sequence>
<proteinExistence type="predicted"/>
<comment type="caution">
    <text evidence="1">The sequence shown here is derived from an EMBL/GenBank/DDBJ whole genome shotgun (WGS) entry which is preliminary data.</text>
</comment>
<reference evidence="1" key="2">
    <citation type="submission" date="2020-09" db="EMBL/GenBank/DDBJ databases">
        <authorList>
            <person name="Sun Q."/>
            <person name="Zhou Y."/>
        </authorList>
    </citation>
    <scope>NUCLEOTIDE SEQUENCE</scope>
    <source>
        <strain evidence="1">CGMCC 4.7110</strain>
    </source>
</reference>
<dbReference type="InterPro" id="IPR010451">
    <property type="entry name" value="Acetoacetate_decarboxylase"/>
</dbReference>